<evidence type="ECO:0000313" key="2">
    <source>
        <dbReference type="Proteomes" id="UP000275078"/>
    </source>
</evidence>
<name>A0A3N4HR14_ASCIM</name>
<dbReference type="AlphaFoldDB" id="A0A3N4HR14"/>
<accession>A0A3N4HR14</accession>
<proteinExistence type="predicted"/>
<dbReference type="EMBL" id="ML119750">
    <property type="protein sequence ID" value="RPA76149.1"/>
    <property type="molecule type" value="Genomic_DNA"/>
</dbReference>
<reference evidence="1 2" key="1">
    <citation type="journal article" date="2018" name="Nat. Ecol. Evol.">
        <title>Pezizomycetes genomes reveal the molecular basis of ectomycorrhizal truffle lifestyle.</title>
        <authorList>
            <person name="Murat C."/>
            <person name="Payen T."/>
            <person name="Noel B."/>
            <person name="Kuo A."/>
            <person name="Morin E."/>
            <person name="Chen J."/>
            <person name="Kohler A."/>
            <person name="Krizsan K."/>
            <person name="Balestrini R."/>
            <person name="Da Silva C."/>
            <person name="Montanini B."/>
            <person name="Hainaut M."/>
            <person name="Levati E."/>
            <person name="Barry K.W."/>
            <person name="Belfiori B."/>
            <person name="Cichocki N."/>
            <person name="Clum A."/>
            <person name="Dockter R.B."/>
            <person name="Fauchery L."/>
            <person name="Guy J."/>
            <person name="Iotti M."/>
            <person name="Le Tacon F."/>
            <person name="Lindquist E.A."/>
            <person name="Lipzen A."/>
            <person name="Malagnac F."/>
            <person name="Mello A."/>
            <person name="Molinier V."/>
            <person name="Miyauchi S."/>
            <person name="Poulain J."/>
            <person name="Riccioni C."/>
            <person name="Rubini A."/>
            <person name="Sitrit Y."/>
            <person name="Splivallo R."/>
            <person name="Traeger S."/>
            <person name="Wang M."/>
            <person name="Zifcakova L."/>
            <person name="Wipf D."/>
            <person name="Zambonelli A."/>
            <person name="Paolocci F."/>
            <person name="Nowrousian M."/>
            <person name="Ottonello S."/>
            <person name="Baldrian P."/>
            <person name="Spatafora J.W."/>
            <person name="Henrissat B."/>
            <person name="Nagy L.G."/>
            <person name="Aury J.M."/>
            <person name="Wincker P."/>
            <person name="Grigoriev I.V."/>
            <person name="Bonfante P."/>
            <person name="Martin F.M."/>
        </authorList>
    </citation>
    <scope>NUCLEOTIDE SEQUENCE [LARGE SCALE GENOMIC DNA]</scope>
    <source>
        <strain evidence="1 2">RN42</strain>
    </source>
</reference>
<dbReference type="Proteomes" id="UP000275078">
    <property type="component" value="Unassembled WGS sequence"/>
</dbReference>
<sequence length="166" mass="19291">MGPKRNRKQPTTPDPCIQLRIRHLEAKKNELFSRFSLWAHRTDTGNKELDRLELEEKEKAKDDPNYKESENLEECRFLELRELLYPVSDIGFPTITEQNLEACEKALKGLEETLMEGRDRMILQEKITEAIEANTYEKWVETAVYADSVGLADELREMNLFGGLDA</sequence>
<evidence type="ECO:0000313" key="1">
    <source>
        <dbReference type="EMBL" id="RPA76149.1"/>
    </source>
</evidence>
<keyword evidence="2" id="KW-1185">Reference proteome</keyword>
<organism evidence="1 2">
    <name type="scientific">Ascobolus immersus RN42</name>
    <dbReference type="NCBI Taxonomy" id="1160509"/>
    <lineage>
        <taxon>Eukaryota</taxon>
        <taxon>Fungi</taxon>
        <taxon>Dikarya</taxon>
        <taxon>Ascomycota</taxon>
        <taxon>Pezizomycotina</taxon>
        <taxon>Pezizomycetes</taxon>
        <taxon>Pezizales</taxon>
        <taxon>Ascobolaceae</taxon>
        <taxon>Ascobolus</taxon>
    </lineage>
</organism>
<protein>
    <submittedName>
        <fullName evidence="1">Uncharacterized protein</fullName>
    </submittedName>
</protein>
<gene>
    <name evidence="1" type="ORF">BJ508DRAFT_338028</name>
</gene>